<keyword evidence="4" id="KW-1185">Reference proteome</keyword>
<dbReference type="Proteomes" id="UP000887575">
    <property type="component" value="Unassembled WGS sequence"/>
</dbReference>
<dbReference type="PROSITE" id="PS50015">
    <property type="entry name" value="SAP_B"/>
    <property type="match status" value="2"/>
</dbReference>
<organism evidence="4 5">
    <name type="scientific">Mesorhabditis belari</name>
    <dbReference type="NCBI Taxonomy" id="2138241"/>
    <lineage>
        <taxon>Eukaryota</taxon>
        <taxon>Metazoa</taxon>
        <taxon>Ecdysozoa</taxon>
        <taxon>Nematoda</taxon>
        <taxon>Chromadorea</taxon>
        <taxon>Rhabditida</taxon>
        <taxon>Rhabditina</taxon>
        <taxon>Rhabditomorpha</taxon>
        <taxon>Rhabditoidea</taxon>
        <taxon>Rhabditidae</taxon>
        <taxon>Mesorhabditinae</taxon>
        <taxon>Mesorhabditis</taxon>
    </lineage>
</organism>
<feature type="signal peptide" evidence="2">
    <location>
        <begin position="1"/>
        <end position="17"/>
    </location>
</feature>
<feature type="domain" description="Saposin B-type" evidence="3">
    <location>
        <begin position="168"/>
        <end position="251"/>
    </location>
</feature>
<name>A0AAF3EKQ6_9BILA</name>
<evidence type="ECO:0000256" key="2">
    <source>
        <dbReference type="SAM" id="SignalP"/>
    </source>
</evidence>
<dbReference type="SUPFAM" id="SSF47862">
    <property type="entry name" value="Saposin"/>
    <property type="match status" value="2"/>
</dbReference>
<reference evidence="5" key="1">
    <citation type="submission" date="2024-02" db="UniProtKB">
        <authorList>
            <consortium name="WormBaseParasite"/>
        </authorList>
    </citation>
    <scope>IDENTIFICATION</scope>
</reference>
<evidence type="ECO:0000313" key="4">
    <source>
        <dbReference type="Proteomes" id="UP000887575"/>
    </source>
</evidence>
<dbReference type="WBParaSite" id="MBELARI_LOCUS14611">
    <property type="protein sequence ID" value="MBELARI_LOCUS14611"/>
    <property type="gene ID" value="MBELARI_LOCUS14611"/>
</dbReference>
<sequence length="251" mass="26904">MHSLTLASLVFFGIVFGQTTKAPVDPCAMCQYVINQAQQHYKNGESKGAVQQELSNDCDTLKRFYGDQAVKDCDHWVHQNIDVIYCDLQHGASTNQICQDMGECAGPSPGGTTQMPNGCHVTVTTGATGATGATATASVAVTTTTKSTTTMTTTTPTTTTTTMTTTTPVDPCPICISVIDTARNYFNNKVTDEAALKTELLNLCQSLSSAYDQSVVQNCVNSVNQYIDKIFVDLVNGQTSTSVCQDMMQCK</sequence>
<protein>
    <submittedName>
        <fullName evidence="5">Saposin B-type domain-containing protein</fullName>
    </submittedName>
</protein>
<evidence type="ECO:0000259" key="3">
    <source>
        <dbReference type="PROSITE" id="PS50015"/>
    </source>
</evidence>
<dbReference type="SMART" id="SM00741">
    <property type="entry name" value="SapB"/>
    <property type="match status" value="2"/>
</dbReference>
<dbReference type="Gene3D" id="1.10.225.10">
    <property type="entry name" value="Saposin-like"/>
    <property type="match status" value="2"/>
</dbReference>
<accession>A0AAF3EKQ6</accession>
<feature type="chain" id="PRO_5042078242" evidence="2">
    <location>
        <begin position="18"/>
        <end position="251"/>
    </location>
</feature>
<dbReference type="PANTHER" id="PTHR11480">
    <property type="entry name" value="SAPOSIN-RELATED"/>
    <property type="match status" value="1"/>
</dbReference>
<keyword evidence="1" id="KW-1015">Disulfide bond</keyword>
<dbReference type="InterPro" id="IPR051428">
    <property type="entry name" value="Sphingo_Act-Surfact_Prot"/>
</dbReference>
<evidence type="ECO:0000313" key="5">
    <source>
        <dbReference type="WBParaSite" id="MBELARI_LOCUS14611"/>
    </source>
</evidence>
<feature type="domain" description="Saposin B-type" evidence="3">
    <location>
        <begin position="23"/>
        <end position="108"/>
    </location>
</feature>
<dbReference type="InterPro" id="IPR011001">
    <property type="entry name" value="Saposin-like"/>
</dbReference>
<evidence type="ECO:0000256" key="1">
    <source>
        <dbReference type="ARBA" id="ARBA00023157"/>
    </source>
</evidence>
<dbReference type="InterPro" id="IPR008139">
    <property type="entry name" value="SaposinB_dom"/>
</dbReference>
<dbReference type="AlphaFoldDB" id="A0AAF3EKQ6"/>
<proteinExistence type="predicted"/>
<keyword evidence="2" id="KW-0732">Signal</keyword>